<comment type="caution">
    <text evidence="8">The sequence shown here is derived from an EMBL/GenBank/DDBJ whole genome shotgun (WGS) entry which is preliminary data.</text>
</comment>
<dbReference type="AlphaFoldDB" id="A0AAV2Z4D7"/>
<organism evidence="8 9">
    <name type="scientific">Lagenidium giganteum</name>
    <dbReference type="NCBI Taxonomy" id="4803"/>
    <lineage>
        <taxon>Eukaryota</taxon>
        <taxon>Sar</taxon>
        <taxon>Stramenopiles</taxon>
        <taxon>Oomycota</taxon>
        <taxon>Peronosporomycetes</taxon>
        <taxon>Pythiales</taxon>
        <taxon>Pythiaceae</taxon>
    </lineage>
</organism>
<evidence type="ECO:0000256" key="3">
    <source>
        <dbReference type="ARBA" id="ARBA00022737"/>
    </source>
</evidence>
<dbReference type="GO" id="GO:0097361">
    <property type="term" value="C:cytosolic [4Fe-4S] assembly targeting complex"/>
    <property type="evidence" value="ECO:0007669"/>
    <property type="project" value="UniProtKB-UniRule"/>
</dbReference>
<proteinExistence type="inferred from homology"/>
<dbReference type="Pfam" id="PF14500">
    <property type="entry name" value="MMS19_N"/>
    <property type="match status" value="1"/>
</dbReference>
<dbReference type="PANTHER" id="PTHR12891:SF0">
    <property type="entry name" value="MMS19 NUCLEOTIDE EXCISION REPAIR PROTEIN HOMOLOG"/>
    <property type="match status" value="1"/>
</dbReference>
<evidence type="ECO:0000256" key="4">
    <source>
        <dbReference type="ARBA" id="ARBA00023242"/>
    </source>
</evidence>
<dbReference type="GO" id="GO:0051604">
    <property type="term" value="P:protein maturation"/>
    <property type="evidence" value="ECO:0007669"/>
    <property type="project" value="UniProtKB-UniRule"/>
</dbReference>
<name>A0AAV2Z4D7_9STRA</name>
<dbReference type="InterPro" id="IPR039920">
    <property type="entry name" value="MMS19"/>
</dbReference>
<dbReference type="FunFam" id="1.25.10.10:FF:001819">
    <property type="entry name" value="MMS19 nucleotide excision repair protein homolog"/>
    <property type="match status" value="1"/>
</dbReference>
<dbReference type="Pfam" id="PF12460">
    <property type="entry name" value="MMS19_C"/>
    <property type="match status" value="1"/>
</dbReference>
<protein>
    <recommendedName>
        <fullName evidence="5">MMS19 nucleotide excision repair protein</fullName>
    </recommendedName>
</protein>
<dbReference type="Proteomes" id="UP001146120">
    <property type="component" value="Unassembled WGS sequence"/>
</dbReference>
<evidence type="ECO:0000259" key="7">
    <source>
        <dbReference type="Pfam" id="PF14500"/>
    </source>
</evidence>
<evidence type="ECO:0000313" key="9">
    <source>
        <dbReference type="Proteomes" id="UP001146120"/>
    </source>
</evidence>
<comment type="subcellular location">
    <subcellularLocation>
        <location evidence="1 5">Nucleus</location>
    </subcellularLocation>
</comment>
<feature type="domain" description="MMS19 C-terminal" evidence="6">
    <location>
        <begin position="623"/>
        <end position="1081"/>
    </location>
</feature>
<keyword evidence="3" id="KW-0677">Repeat</keyword>
<accession>A0AAV2Z4D7</accession>
<reference evidence="8" key="2">
    <citation type="journal article" date="2023" name="Microbiol Resour">
        <title>Decontamination and Annotation of the Draft Genome Sequence of the Oomycete Lagenidium giganteum ARSEF 373.</title>
        <authorList>
            <person name="Morgan W.R."/>
            <person name="Tartar A."/>
        </authorList>
    </citation>
    <scope>NUCLEOTIDE SEQUENCE</scope>
    <source>
        <strain evidence="8">ARSEF 373</strain>
    </source>
</reference>
<dbReference type="InterPro" id="IPR024687">
    <property type="entry name" value="MMS19_C"/>
</dbReference>
<dbReference type="GO" id="GO:0006281">
    <property type="term" value="P:DNA repair"/>
    <property type="evidence" value="ECO:0007669"/>
    <property type="project" value="UniProtKB-UniRule"/>
</dbReference>
<evidence type="ECO:0000313" key="8">
    <source>
        <dbReference type="EMBL" id="DBA01808.1"/>
    </source>
</evidence>
<keyword evidence="4 5" id="KW-0539">Nucleus</keyword>
<dbReference type="InterPro" id="IPR011989">
    <property type="entry name" value="ARM-like"/>
</dbReference>
<dbReference type="InterPro" id="IPR029240">
    <property type="entry name" value="MMS19_N"/>
</dbReference>
<dbReference type="SUPFAM" id="SSF48371">
    <property type="entry name" value="ARM repeat"/>
    <property type="match status" value="1"/>
</dbReference>
<evidence type="ECO:0000256" key="2">
    <source>
        <dbReference type="ARBA" id="ARBA00009340"/>
    </source>
</evidence>
<evidence type="ECO:0000256" key="1">
    <source>
        <dbReference type="ARBA" id="ARBA00004123"/>
    </source>
</evidence>
<dbReference type="GO" id="GO:0016226">
    <property type="term" value="P:iron-sulfur cluster assembly"/>
    <property type="evidence" value="ECO:0007669"/>
    <property type="project" value="UniProtKB-UniRule"/>
</dbReference>
<keyword evidence="5" id="KW-0227">DNA damage</keyword>
<dbReference type="EMBL" id="DAKRPA010000041">
    <property type="protein sequence ID" value="DBA01808.1"/>
    <property type="molecule type" value="Genomic_DNA"/>
</dbReference>
<comment type="function">
    <text evidence="5">Key component of the cytosolic iron-sulfur protein assembly (CIA) complex, a multiprotein complex that mediates the incorporation of iron-sulfur cluster into apoproteins specifically involved in DNA metabolism and genomic integrity. In the CIA complex, MMS19 acts as an adapter between early-acting CIA components and a subset of cellular target iron-sulfur proteins.</text>
</comment>
<sequence>MFSLDAPLAPAIAAFVNPENNDAVHKTSLNTIVMQVHRNVAIETLIQELGPSLTATDDKTRARATLLLAEVLTRLPELPLQTTALDLLVNFFSDRLADYPSVSACLQALTALETHHTRLAPKKKKVLATTAVIRADTTVALVLKMLQVLHVPQLSQALRKRCFELLQLALDQAEVCALLVKPEAVGDSAAVGDNTASENGSTAVPTGLAFARGFLNAMEGEKDPRNLLLCLKVARELTQKLEPVFAQHDALLLQLFDVVSCYFPITFTPPPNDPYGITSEELILSLRRAFAASDLLAKHVLPFLLDKLSSTVVEAKLDALETLVFCCEAYSINAMLLHLTGISSGLYHEVVKGDKKEVIESALSAIARFSGAIGRAKTGKAAGGASYAWNKFVVELTQRAIDDLANNAADSLISVSAGPVLAALGKESSLSFAHVLEKAIPLLTKQFQDTFAGSSSQCEAALARLLLLVNTIDREVDQSADAQPMRPHAPALIEVLVSFLGNTTTPASTSCSKRLAVEALCHLITYPPSAIVELNQVQGLVELFTRLLLEDRCKDVRKECLLSLRAASTVRHKSAAKQYAGLVMDLCLNQLMDVIQLRPNDPRIEGILKSSEREYEVLFQDLLDAVTDLSGEASIFQATIARLVELCLQGESAAASCFLESSATTAHHAGKIMQAVARIVELNAEDKESMEFCVTSDAEQSMVFRLLRAIATTAATAASKNELVDEPILTSCTRIFRTTMQSVSAETQQLFANATIATFLSTEAYSAAGAASSSFHPSYLQLVPLFSAVINSASRSVVLPEISQVINRLLELAQSVAAAPPATDATHQGIQTICSDAALSAAKSLASIINKMSDGEEFDALINLLLESKLSKILVDEQEELSVRVVALQIYVWIAKALVIRGHRVHAPTCLQFLCQFIAPSTDTSATDTSHLRMEVAKSFKLLVTEHPDVLNRKCGASITLLYRQRMFDLVFPALLSYIQTHSSTDNVAPLVALSHVISNSPKAVYTPHMVTIFPLMVQAINSDNIELGSSAIKTFRTLLFESTESVKPFLKDVFPGVLRQAQLAYGALDRTAALDCLVKLAQIPYELVHPYKDTVLRILLVCLNDRKRFVRHAAVRVRNQWSIL</sequence>
<reference evidence="8" key="1">
    <citation type="submission" date="2022-11" db="EMBL/GenBank/DDBJ databases">
        <authorList>
            <person name="Morgan W.R."/>
            <person name="Tartar A."/>
        </authorList>
    </citation>
    <scope>NUCLEOTIDE SEQUENCE</scope>
    <source>
        <strain evidence="8">ARSEF 373</strain>
    </source>
</reference>
<dbReference type="Gene3D" id="1.25.10.10">
    <property type="entry name" value="Leucine-rich Repeat Variant"/>
    <property type="match status" value="2"/>
</dbReference>
<gene>
    <name evidence="8" type="ORF">N0F65_002924</name>
</gene>
<evidence type="ECO:0000259" key="6">
    <source>
        <dbReference type="Pfam" id="PF12460"/>
    </source>
</evidence>
<comment type="similarity">
    <text evidence="2 5">Belongs to the MET18/MMS19 family.</text>
</comment>
<keyword evidence="9" id="KW-1185">Reference proteome</keyword>
<feature type="domain" description="MMS19 N-terminal" evidence="7">
    <location>
        <begin position="46"/>
        <end position="351"/>
    </location>
</feature>
<keyword evidence="5" id="KW-0234">DNA repair</keyword>
<dbReference type="PANTHER" id="PTHR12891">
    <property type="entry name" value="DNA REPAIR/TRANSCRIPTION PROTEIN MET18/MMS19"/>
    <property type="match status" value="1"/>
</dbReference>
<dbReference type="GO" id="GO:0005634">
    <property type="term" value="C:nucleus"/>
    <property type="evidence" value="ECO:0007669"/>
    <property type="project" value="UniProtKB-SubCell"/>
</dbReference>
<evidence type="ECO:0000256" key="5">
    <source>
        <dbReference type="RuleBase" id="RU367072"/>
    </source>
</evidence>
<dbReference type="InterPro" id="IPR016024">
    <property type="entry name" value="ARM-type_fold"/>
</dbReference>